<dbReference type="RefSeq" id="XP_035670317.1">
    <property type="nucleotide sequence ID" value="XM_035814424.1"/>
</dbReference>
<evidence type="ECO:0000256" key="7">
    <source>
        <dbReference type="SAM" id="Phobius"/>
    </source>
</evidence>
<gene>
    <name evidence="11 12" type="primary">LOC118411919</name>
</gene>
<reference evidence="11 12" key="2">
    <citation type="submission" date="2025-04" db="UniProtKB">
        <authorList>
            <consortium name="RefSeq"/>
        </authorList>
    </citation>
    <scope>IDENTIFICATION</scope>
    <source>
        <strain evidence="11 12">S238N-H82</strain>
        <tissue evidence="11 12">Testes</tissue>
    </source>
</reference>
<dbReference type="InterPro" id="IPR049038">
    <property type="entry name" value="ADAM10_Cys-rich"/>
</dbReference>
<evidence type="ECO:0000256" key="3">
    <source>
        <dbReference type="ARBA" id="ARBA00022685"/>
    </source>
</evidence>
<dbReference type="Pfam" id="PF01562">
    <property type="entry name" value="Pep_M12B_propep"/>
    <property type="match status" value="1"/>
</dbReference>
<feature type="active site" evidence="5">
    <location>
        <position position="432"/>
    </location>
</feature>
<dbReference type="GO" id="GO:0046872">
    <property type="term" value="F:metal ion binding"/>
    <property type="evidence" value="ECO:0007669"/>
    <property type="project" value="UniProtKB-KW"/>
</dbReference>
<dbReference type="OrthoDB" id="2149267at2759"/>
<feature type="compositionally biased region" description="Basic and acidic residues" evidence="6">
    <location>
        <begin position="230"/>
        <end position="239"/>
    </location>
</feature>
<dbReference type="GO" id="GO:0005886">
    <property type="term" value="C:plasma membrane"/>
    <property type="evidence" value="ECO:0000318"/>
    <property type="project" value="GO_Central"/>
</dbReference>
<feature type="compositionally biased region" description="Polar residues" evidence="6">
    <location>
        <begin position="827"/>
        <end position="836"/>
    </location>
</feature>
<dbReference type="GO" id="GO:0006509">
    <property type="term" value="P:membrane protein ectodomain proteolysis"/>
    <property type="evidence" value="ECO:0000318"/>
    <property type="project" value="GO_Central"/>
</dbReference>
<dbReference type="SMART" id="SM00050">
    <property type="entry name" value="DISIN"/>
    <property type="match status" value="1"/>
</dbReference>
<dbReference type="PROSITE" id="PS50214">
    <property type="entry name" value="DISINTEGRIN_2"/>
    <property type="match status" value="1"/>
</dbReference>
<protein>
    <recommendedName>
        <fullName evidence="2">ADAM10 endopeptidase</fullName>
        <ecNumber evidence="2">3.4.24.81</ecNumber>
    </recommendedName>
</protein>
<dbReference type="KEGG" id="bfo:118411919"/>
<dbReference type="InterPro" id="IPR001762">
    <property type="entry name" value="Disintegrin_dom"/>
</dbReference>
<organism evidence="10 12">
    <name type="scientific">Branchiostoma floridae</name>
    <name type="common">Florida lancelet</name>
    <name type="synonym">Amphioxus</name>
    <dbReference type="NCBI Taxonomy" id="7739"/>
    <lineage>
        <taxon>Eukaryota</taxon>
        <taxon>Metazoa</taxon>
        <taxon>Chordata</taxon>
        <taxon>Cephalochordata</taxon>
        <taxon>Leptocardii</taxon>
        <taxon>Amphioxiformes</taxon>
        <taxon>Branchiostomatidae</taxon>
        <taxon>Branchiostoma</taxon>
    </lineage>
</organism>
<dbReference type="AlphaFoldDB" id="A0A9J7KTJ1"/>
<evidence type="ECO:0000259" key="8">
    <source>
        <dbReference type="PROSITE" id="PS50214"/>
    </source>
</evidence>
<dbReference type="InterPro" id="IPR036436">
    <property type="entry name" value="Disintegrin_dom_sf"/>
</dbReference>
<dbReference type="Proteomes" id="UP000001554">
    <property type="component" value="Chromosome 3"/>
</dbReference>
<dbReference type="GO" id="GO:0004222">
    <property type="term" value="F:metalloendopeptidase activity"/>
    <property type="evidence" value="ECO:0000318"/>
    <property type="project" value="GO_Central"/>
</dbReference>
<feature type="domain" description="Peptidase M12B" evidence="9">
    <location>
        <begin position="258"/>
        <end position="486"/>
    </location>
</feature>
<evidence type="ECO:0000313" key="12">
    <source>
        <dbReference type="RefSeq" id="XP_035670318.1"/>
    </source>
</evidence>
<dbReference type="GO" id="GO:0007219">
    <property type="term" value="P:Notch signaling pathway"/>
    <property type="evidence" value="ECO:0000318"/>
    <property type="project" value="GO_Central"/>
</dbReference>
<evidence type="ECO:0000259" key="9">
    <source>
        <dbReference type="PROSITE" id="PS50215"/>
    </source>
</evidence>
<dbReference type="PANTHER" id="PTHR45702:SF2">
    <property type="entry name" value="KUZBANIAN, ISOFORM A"/>
    <property type="match status" value="1"/>
</dbReference>
<keyword evidence="5" id="KW-0862">Zinc</keyword>
<evidence type="ECO:0000313" key="10">
    <source>
        <dbReference type="Proteomes" id="UP000001554"/>
    </source>
</evidence>
<dbReference type="InterPro" id="IPR001590">
    <property type="entry name" value="Peptidase_M12B"/>
</dbReference>
<evidence type="ECO:0000256" key="4">
    <source>
        <dbReference type="ARBA" id="ARBA00023157"/>
    </source>
</evidence>
<dbReference type="Pfam" id="PF21299">
    <property type="entry name" value="ADAM10_Cys-rich"/>
    <property type="match status" value="1"/>
</dbReference>
<feature type="domain" description="Disintegrin" evidence="8">
    <location>
        <begin position="506"/>
        <end position="602"/>
    </location>
</feature>
<reference evidence="10" key="1">
    <citation type="journal article" date="2020" name="Nat. Ecol. Evol.">
        <title>Deeply conserved synteny resolves early events in vertebrate evolution.</title>
        <authorList>
            <person name="Simakov O."/>
            <person name="Marletaz F."/>
            <person name="Yue J.X."/>
            <person name="O'Connell B."/>
            <person name="Jenkins J."/>
            <person name="Brandt A."/>
            <person name="Calef R."/>
            <person name="Tung C.H."/>
            <person name="Huang T.K."/>
            <person name="Schmutz J."/>
            <person name="Satoh N."/>
            <person name="Yu J.K."/>
            <person name="Putnam N.H."/>
            <person name="Green R.E."/>
            <person name="Rokhsar D.S."/>
        </authorList>
    </citation>
    <scope>NUCLEOTIDE SEQUENCE [LARGE SCALE GENOMIC DNA]</scope>
    <source>
        <strain evidence="10">S238N-H82</strain>
    </source>
</reference>
<dbReference type="InterPro" id="IPR024079">
    <property type="entry name" value="MetalloPept_cat_dom_sf"/>
</dbReference>
<feature type="compositionally biased region" description="Basic residues" evidence="6">
    <location>
        <begin position="774"/>
        <end position="785"/>
    </location>
</feature>
<feature type="transmembrane region" description="Helical" evidence="7">
    <location>
        <begin position="734"/>
        <end position="757"/>
    </location>
</feature>
<keyword evidence="7" id="KW-1133">Transmembrane helix</keyword>
<keyword evidence="7" id="KW-0472">Membrane</keyword>
<evidence type="ECO:0000256" key="2">
    <source>
        <dbReference type="ARBA" id="ARBA00012332"/>
    </source>
</evidence>
<name>A0A9J7KTJ1_BRAFL</name>
<feature type="binding site" evidence="5">
    <location>
        <position position="435"/>
    </location>
    <ligand>
        <name>Zn(2+)</name>
        <dbReference type="ChEBI" id="CHEBI:29105"/>
        <note>catalytic</note>
    </ligand>
</feature>
<evidence type="ECO:0000256" key="6">
    <source>
        <dbReference type="SAM" id="MobiDB-lite"/>
    </source>
</evidence>
<dbReference type="SUPFAM" id="SSF57552">
    <property type="entry name" value="Blood coagulation inhibitor (disintegrin)"/>
    <property type="match status" value="1"/>
</dbReference>
<accession>A0A9J7KTJ1</accession>
<dbReference type="Pfam" id="PF13574">
    <property type="entry name" value="Reprolysin_2"/>
    <property type="match status" value="1"/>
</dbReference>
<dbReference type="PANTHER" id="PTHR45702">
    <property type="entry name" value="ADAM10/ADAM17 METALLOPEPTIDASE FAMILY MEMBER"/>
    <property type="match status" value="1"/>
</dbReference>
<dbReference type="PROSITE" id="PS50215">
    <property type="entry name" value="ADAM_MEPRO"/>
    <property type="match status" value="1"/>
</dbReference>
<keyword evidence="4" id="KW-1015">Disulfide bond</keyword>
<dbReference type="OMA" id="MAVFIRC"/>
<dbReference type="Gene3D" id="3.40.390.10">
    <property type="entry name" value="Collagenase (Catalytic Domain)"/>
    <property type="match status" value="1"/>
</dbReference>
<evidence type="ECO:0000256" key="5">
    <source>
        <dbReference type="PROSITE-ProRule" id="PRU00276"/>
    </source>
</evidence>
<dbReference type="GeneID" id="118411919"/>
<dbReference type="InterPro" id="IPR051489">
    <property type="entry name" value="ADAM_Metalloproteinase"/>
</dbReference>
<dbReference type="InterPro" id="IPR002870">
    <property type="entry name" value="Peptidase_M12B_N"/>
</dbReference>
<feature type="binding site" evidence="5">
    <location>
        <position position="441"/>
    </location>
    <ligand>
        <name>Zn(2+)</name>
        <dbReference type="ChEBI" id="CHEBI:29105"/>
        <note>catalytic</note>
    </ligand>
</feature>
<comment type="catalytic activity">
    <reaction evidence="1">
        <text>Endopeptidase of broad specificity.</text>
        <dbReference type="EC" id="3.4.24.81"/>
    </reaction>
</comment>
<feature type="binding site" evidence="5">
    <location>
        <position position="431"/>
    </location>
    <ligand>
        <name>Zn(2+)</name>
        <dbReference type="ChEBI" id="CHEBI:29105"/>
        <note>catalytic</note>
    </ligand>
</feature>
<dbReference type="EC" id="3.4.24.81" evidence="2"/>
<dbReference type="RefSeq" id="XP_035670318.1">
    <property type="nucleotide sequence ID" value="XM_035814425.1"/>
</dbReference>
<evidence type="ECO:0000313" key="11">
    <source>
        <dbReference type="RefSeq" id="XP_035670317.1"/>
    </source>
</evidence>
<feature type="region of interest" description="Disordered" evidence="6">
    <location>
        <begin position="760"/>
        <end position="836"/>
    </location>
</feature>
<proteinExistence type="predicted"/>
<keyword evidence="3" id="KW-0165">Cleavage on pair of basic residues</keyword>
<keyword evidence="5" id="KW-0479">Metal-binding</keyword>
<dbReference type="Gene3D" id="4.10.70.10">
    <property type="entry name" value="Disintegrin domain"/>
    <property type="match status" value="1"/>
</dbReference>
<feature type="compositionally biased region" description="Low complexity" evidence="6">
    <location>
        <begin position="795"/>
        <end position="814"/>
    </location>
</feature>
<dbReference type="Pfam" id="PF00200">
    <property type="entry name" value="Disintegrin"/>
    <property type="match status" value="1"/>
</dbReference>
<evidence type="ECO:0000256" key="1">
    <source>
        <dbReference type="ARBA" id="ARBA00001809"/>
    </source>
</evidence>
<comment type="caution">
    <text evidence="5">Lacks conserved residue(s) required for the propagation of feature annotation.</text>
</comment>
<keyword evidence="7" id="KW-0812">Transmembrane</keyword>
<keyword evidence="10" id="KW-1185">Reference proteome</keyword>
<sequence>MVLTYSSKRRLGRTAALGQIQTSTSASMTTKATSPASYCWMCSGKMTLREDVKDTGRKLNQYIHHFEPLNYDTADLHTRHQRAKRSANLHEQFVHLEFHAHGRHFNLRLKRDTSVFSPDFKLQTENGEEDYDTSHIYSGGLYGYPDTVAHGSIIDGRFEGFVYAHHGKYYMEPAERYFDGPQRFHSVMYMDQDINYPHRYGPYGGCGMNQRLQDWMEAVQNSAVEEENSAPEKDVEKEPVQQSRKKRAVGSPEVLEKGSCEMYIQADHKFYQYFQTRDAVIGQISSHIKAINLIYKDVIFADSTSGGITGVTFTVRRVKVNETSGCSDPGGPSCNNPFAPDNIGVERFLEINSEANHDDYCLAYVFTDRDFDDGVLGLAWVGSASGSSGGICEKYKKYSDGKYKSLNTGIVTIHNYGSHVPPKVSHITFAHEVGHNFGSPHDTDLNNCAPGGESGNYIMYARATSGDKANNNKFSSCSKGSIHSVLDAKIVGNPPPSTSCFTETNAAICGNGIVEEGEQCDCGYSDHCQRTGEDNCCVPAGNPNPCTLQPGKACSPSQGPCCTSQCTPKPSTVECSKESECSASAQCDGSNPQCPTPTAKANKTECNNGRQVCWNGICQGSICEGFGLEECTCSLNNQENNRQELCHLCCQEPGTPATCKSSNSSAWSSQLYKGMTSRGILNAPPGAPCNNFQGYCDVFSICREVDADGPLSRLKNAIFNPATIKSFVEWVKTYWWAMILIGLGLVILMAGFIKLCAVHTPSSNPKRPPPRPMSLRRQKHRRGQGRHPPQDHHGQQPPQGQGQGRRGQQQPRGRTNPPPYNPDFMEMQQNPRYHRR</sequence>
<dbReference type="SUPFAM" id="SSF55486">
    <property type="entry name" value="Metalloproteases ('zincins'), catalytic domain"/>
    <property type="match status" value="1"/>
</dbReference>
<feature type="region of interest" description="Disordered" evidence="6">
    <location>
        <begin position="221"/>
        <end position="251"/>
    </location>
</feature>